<feature type="domain" description="Ketoreductase" evidence="3">
    <location>
        <begin position="6"/>
        <end position="182"/>
    </location>
</feature>
<comment type="similarity">
    <text evidence="1 2">Belongs to the short-chain dehydrogenases/reductases (SDR) family.</text>
</comment>
<dbReference type="Pfam" id="PF00106">
    <property type="entry name" value="adh_short"/>
    <property type="match status" value="1"/>
</dbReference>
<name>A0ABV3JQL4_STRON</name>
<evidence type="ECO:0000256" key="1">
    <source>
        <dbReference type="ARBA" id="ARBA00006484"/>
    </source>
</evidence>
<dbReference type="PRINTS" id="PR00081">
    <property type="entry name" value="GDHRDH"/>
</dbReference>
<protein>
    <submittedName>
        <fullName evidence="4">SDR family NAD(P)-dependent oxidoreductase</fullName>
    </submittedName>
</protein>
<evidence type="ECO:0000313" key="5">
    <source>
        <dbReference type="Proteomes" id="UP001552594"/>
    </source>
</evidence>
<dbReference type="SMART" id="SM00822">
    <property type="entry name" value="PKS_KR"/>
    <property type="match status" value="1"/>
</dbReference>
<evidence type="ECO:0000313" key="4">
    <source>
        <dbReference type="EMBL" id="MEV5505176.1"/>
    </source>
</evidence>
<dbReference type="PRINTS" id="PR00080">
    <property type="entry name" value="SDRFAMILY"/>
</dbReference>
<dbReference type="EMBL" id="JBFAUK010000001">
    <property type="protein sequence ID" value="MEV5505176.1"/>
    <property type="molecule type" value="Genomic_DNA"/>
</dbReference>
<dbReference type="Gene3D" id="3.40.50.720">
    <property type="entry name" value="NAD(P)-binding Rossmann-like Domain"/>
    <property type="match status" value="1"/>
</dbReference>
<dbReference type="Proteomes" id="UP001552594">
    <property type="component" value="Unassembled WGS sequence"/>
</dbReference>
<dbReference type="SUPFAM" id="SSF51735">
    <property type="entry name" value="NAD(P)-binding Rossmann-fold domains"/>
    <property type="match status" value="1"/>
</dbReference>
<dbReference type="InterPro" id="IPR036291">
    <property type="entry name" value="NAD(P)-bd_dom_sf"/>
</dbReference>
<dbReference type="InterPro" id="IPR050259">
    <property type="entry name" value="SDR"/>
</dbReference>
<keyword evidence="5" id="KW-1185">Reference proteome</keyword>
<dbReference type="RefSeq" id="WP_109281211.1">
    <property type="nucleotide sequence ID" value="NZ_JBFAUK010000001.1"/>
</dbReference>
<gene>
    <name evidence="4" type="ORF">AB0L16_01680</name>
</gene>
<evidence type="ECO:0000256" key="2">
    <source>
        <dbReference type="RuleBase" id="RU000363"/>
    </source>
</evidence>
<accession>A0ABV3JQL4</accession>
<dbReference type="PANTHER" id="PTHR42879">
    <property type="entry name" value="3-OXOACYL-(ACYL-CARRIER-PROTEIN) REDUCTASE"/>
    <property type="match status" value="1"/>
</dbReference>
<evidence type="ECO:0000259" key="3">
    <source>
        <dbReference type="SMART" id="SM00822"/>
    </source>
</evidence>
<dbReference type="PANTHER" id="PTHR42879:SF2">
    <property type="entry name" value="3-OXOACYL-[ACYL-CARRIER-PROTEIN] REDUCTASE FABG"/>
    <property type="match status" value="1"/>
</dbReference>
<proteinExistence type="inferred from homology"/>
<dbReference type="InterPro" id="IPR057326">
    <property type="entry name" value="KR_dom"/>
</dbReference>
<dbReference type="InterPro" id="IPR020904">
    <property type="entry name" value="Sc_DH/Rdtase_CS"/>
</dbReference>
<comment type="caution">
    <text evidence="4">The sequence shown here is derived from an EMBL/GenBank/DDBJ whole genome shotgun (WGS) entry which is preliminary data.</text>
</comment>
<organism evidence="4 5">
    <name type="scientific">Streptomyces orinoci</name>
    <name type="common">Streptoverticillium orinoci</name>
    <dbReference type="NCBI Taxonomy" id="67339"/>
    <lineage>
        <taxon>Bacteria</taxon>
        <taxon>Bacillati</taxon>
        <taxon>Actinomycetota</taxon>
        <taxon>Actinomycetes</taxon>
        <taxon>Kitasatosporales</taxon>
        <taxon>Streptomycetaceae</taxon>
        <taxon>Streptomyces</taxon>
    </lineage>
</organism>
<sequence>MADEPRVALVTGAGGAIGSAACRALAADGIRIAACYRTAEGAARALAAALPEAVALPLDVRDAAAVRAAFRATAEALGPVTVLVNAAGMRHDRPAARMRDEDWDEVIDTNLTGAFRCIRQALPHMLAARHGRIVSIGSAAAALGVPGQANYAAAKAGLLGMTRAVARETGRHGITANVVSPGLVASRLTADVGGPTRTRYLQLTATGALVSAEDVAAAVRHCVNNPAMTGQLIHIDGGL</sequence>
<dbReference type="InterPro" id="IPR002347">
    <property type="entry name" value="SDR_fam"/>
</dbReference>
<dbReference type="PROSITE" id="PS00061">
    <property type="entry name" value="ADH_SHORT"/>
    <property type="match status" value="1"/>
</dbReference>
<dbReference type="PROSITE" id="PS51257">
    <property type="entry name" value="PROKAR_LIPOPROTEIN"/>
    <property type="match status" value="1"/>
</dbReference>
<reference evidence="4 5" key="1">
    <citation type="submission" date="2024-06" db="EMBL/GenBank/DDBJ databases">
        <title>The Natural Products Discovery Center: Release of the First 8490 Sequenced Strains for Exploring Actinobacteria Biosynthetic Diversity.</title>
        <authorList>
            <person name="Kalkreuter E."/>
            <person name="Kautsar S.A."/>
            <person name="Yang D."/>
            <person name="Bader C.D."/>
            <person name="Teijaro C.N."/>
            <person name="Fluegel L."/>
            <person name="Davis C.M."/>
            <person name="Simpson J.R."/>
            <person name="Lauterbach L."/>
            <person name="Steele A.D."/>
            <person name="Gui C."/>
            <person name="Meng S."/>
            <person name="Li G."/>
            <person name="Viehrig K."/>
            <person name="Ye F."/>
            <person name="Su P."/>
            <person name="Kiefer A.F."/>
            <person name="Nichols A."/>
            <person name="Cepeda A.J."/>
            <person name="Yan W."/>
            <person name="Fan B."/>
            <person name="Jiang Y."/>
            <person name="Adhikari A."/>
            <person name="Zheng C.-J."/>
            <person name="Schuster L."/>
            <person name="Cowan T.M."/>
            <person name="Smanski M.J."/>
            <person name="Chevrette M.G."/>
            <person name="De Carvalho L.P.S."/>
            <person name="Shen B."/>
        </authorList>
    </citation>
    <scope>NUCLEOTIDE SEQUENCE [LARGE SCALE GENOMIC DNA]</scope>
    <source>
        <strain evidence="4 5">NPDC052347</strain>
    </source>
</reference>